<evidence type="ECO:0000313" key="6">
    <source>
        <dbReference type="EMBL" id="RMS06963.1"/>
    </source>
</evidence>
<dbReference type="RefSeq" id="WP_024669007.1">
    <property type="nucleotide sequence ID" value="NZ_RBSH01000016.1"/>
</dbReference>
<name>A0AB37QZI5_9PSED</name>
<keyword evidence="3" id="KW-0238">DNA-binding</keyword>
<dbReference type="PANTHER" id="PTHR30419">
    <property type="entry name" value="HTH-TYPE TRANSCRIPTIONAL REGULATOR YBHD"/>
    <property type="match status" value="1"/>
</dbReference>
<sequence length="319" mass="35481">MSDLSFSSFCNWLKYRHLILIDTLGRTQNMHLAAQQMNLSQPALSKMLKEIESLLGFAIFERLPRSMVPTSLGVQVVRYAQLALNDARTFVEQINNLSAGGHGHLKVGGIFAATAVVLPEAIVQIKERWPLLSIEVVEQTSDHLMEMLEERTLDLAIGRFTEKGQQQRYDFQALAPEPFSIVVNSRHPLCDAGPVSLQQLVDWPWMLYPKGTPIRGRMEAAFAEAGVGVPRNTIDTISMQTFLKVLQSGPMIGMLPDAMVAPHLESGLLRTLQTQMHLVPQFYGILTRKSEPLTGPAQEFANILLENARLVQEKLAPGS</sequence>
<dbReference type="Pfam" id="PF03466">
    <property type="entry name" value="LysR_substrate"/>
    <property type="match status" value="1"/>
</dbReference>
<keyword evidence="2" id="KW-0805">Transcription regulation</keyword>
<dbReference type="InterPro" id="IPR036390">
    <property type="entry name" value="WH_DNA-bd_sf"/>
</dbReference>
<dbReference type="PRINTS" id="PR00039">
    <property type="entry name" value="HTHLYSR"/>
</dbReference>
<dbReference type="InterPro" id="IPR036388">
    <property type="entry name" value="WH-like_DNA-bd_sf"/>
</dbReference>
<dbReference type="GO" id="GO:0003677">
    <property type="term" value="F:DNA binding"/>
    <property type="evidence" value="ECO:0007669"/>
    <property type="project" value="UniProtKB-KW"/>
</dbReference>
<gene>
    <name evidence="6" type="ORF">ALP74_03754</name>
</gene>
<proteinExistence type="inferred from homology"/>
<dbReference type="PANTHER" id="PTHR30419:SF8">
    <property type="entry name" value="NITROGEN ASSIMILATION TRANSCRIPTIONAL ACTIVATOR-RELATED"/>
    <property type="match status" value="1"/>
</dbReference>
<reference evidence="6 7" key="1">
    <citation type="submission" date="2018-08" db="EMBL/GenBank/DDBJ databases">
        <title>Recombination of ecologically and evolutionarily significant loci maintains genetic cohesion in the Pseudomonas syringae species complex.</title>
        <authorList>
            <person name="Dillon M."/>
            <person name="Thakur S."/>
            <person name="Almeida R.N.D."/>
            <person name="Weir B.S."/>
            <person name="Guttman D.S."/>
        </authorList>
    </citation>
    <scope>NUCLEOTIDE SEQUENCE [LARGE SCALE GENOMIC DNA]</scope>
    <source>
        <strain evidence="6 7">ICMP 5019</strain>
    </source>
</reference>
<keyword evidence="4" id="KW-0804">Transcription</keyword>
<comment type="caution">
    <text evidence="6">The sequence shown here is derived from an EMBL/GenBank/DDBJ whole genome shotgun (WGS) entry which is preliminary data.</text>
</comment>
<dbReference type="SUPFAM" id="SSF53850">
    <property type="entry name" value="Periplasmic binding protein-like II"/>
    <property type="match status" value="1"/>
</dbReference>
<dbReference type="Gene3D" id="1.10.10.10">
    <property type="entry name" value="Winged helix-like DNA-binding domain superfamily/Winged helix DNA-binding domain"/>
    <property type="match status" value="1"/>
</dbReference>
<dbReference type="Pfam" id="PF00126">
    <property type="entry name" value="HTH_1"/>
    <property type="match status" value="1"/>
</dbReference>
<evidence type="ECO:0000256" key="2">
    <source>
        <dbReference type="ARBA" id="ARBA00023015"/>
    </source>
</evidence>
<protein>
    <submittedName>
        <fullName evidence="6">LysR family transcriptional regulator</fullName>
    </submittedName>
</protein>
<dbReference type="GO" id="GO:0005829">
    <property type="term" value="C:cytosol"/>
    <property type="evidence" value="ECO:0007669"/>
    <property type="project" value="TreeGrafter"/>
</dbReference>
<dbReference type="AlphaFoldDB" id="A0AB37QZI5"/>
<comment type="similarity">
    <text evidence="1">Belongs to the LysR transcriptional regulatory family.</text>
</comment>
<dbReference type="GO" id="GO:0003700">
    <property type="term" value="F:DNA-binding transcription factor activity"/>
    <property type="evidence" value="ECO:0007669"/>
    <property type="project" value="InterPro"/>
</dbReference>
<dbReference type="Gene3D" id="3.40.190.290">
    <property type="match status" value="1"/>
</dbReference>
<evidence type="ECO:0000313" key="7">
    <source>
        <dbReference type="Proteomes" id="UP000272613"/>
    </source>
</evidence>
<dbReference type="InterPro" id="IPR000847">
    <property type="entry name" value="LysR_HTH_N"/>
</dbReference>
<feature type="domain" description="HTH lysR-type" evidence="5">
    <location>
        <begin position="13"/>
        <end position="70"/>
    </location>
</feature>
<evidence type="ECO:0000256" key="4">
    <source>
        <dbReference type="ARBA" id="ARBA00023163"/>
    </source>
</evidence>
<dbReference type="InterPro" id="IPR005119">
    <property type="entry name" value="LysR_subst-bd"/>
</dbReference>
<dbReference type="EMBL" id="RBSH01000016">
    <property type="protein sequence ID" value="RMS06963.1"/>
    <property type="molecule type" value="Genomic_DNA"/>
</dbReference>
<dbReference type="Proteomes" id="UP000272613">
    <property type="component" value="Unassembled WGS sequence"/>
</dbReference>
<accession>A0AB37QZI5</accession>
<dbReference type="PROSITE" id="PS50931">
    <property type="entry name" value="HTH_LYSR"/>
    <property type="match status" value="1"/>
</dbReference>
<evidence type="ECO:0000256" key="1">
    <source>
        <dbReference type="ARBA" id="ARBA00009437"/>
    </source>
</evidence>
<evidence type="ECO:0000256" key="3">
    <source>
        <dbReference type="ARBA" id="ARBA00023125"/>
    </source>
</evidence>
<evidence type="ECO:0000259" key="5">
    <source>
        <dbReference type="PROSITE" id="PS50931"/>
    </source>
</evidence>
<dbReference type="SUPFAM" id="SSF46785">
    <property type="entry name" value="Winged helix' DNA-binding domain"/>
    <property type="match status" value="1"/>
</dbReference>
<organism evidence="6 7">
    <name type="scientific">Pseudomonas coronafaciens pv. garcae</name>
    <dbReference type="NCBI Taxonomy" id="251653"/>
    <lineage>
        <taxon>Bacteria</taxon>
        <taxon>Pseudomonadati</taxon>
        <taxon>Pseudomonadota</taxon>
        <taxon>Gammaproteobacteria</taxon>
        <taxon>Pseudomonadales</taxon>
        <taxon>Pseudomonadaceae</taxon>
        <taxon>Pseudomonas</taxon>
        <taxon>Pseudomonas coronafaciens</taxon>
    </lineage>
</organism>
<dbReference type="InterPro" id="IPR050950">
    <property type="entry name" value="HTH-type_LysR_regulators"/>
</dbReference>